<evidence type="ECO:0000313" key="10">
    <source>
        <dbReference type="Proteomes" id="UP000186878"/>
    </source>
</evidence>
<comment type="caution">
    <text evidence="9">The sequence shown here is derived from an EMBL/GenBank/DDBJ whole genome shotgun (WGS) entry which is preliminary data.</text>
</comment>
<dbReference type="RefSeq" id="WP_075569827.1">
    <property type="nucleotide sequence ID" value="NZ_MSDO01000010.1"/>
</dbReference>
<gene>
    <name evidence="9" type="ORF">BTW07_08905</name>
</gene>
<proteinExistence type="predicted"/>
<evidence type="ECO:0000256" key="2">
    <source>
        <dbReference type="ARBA" id="ARBA00022475"/>
    </source>
</evidence>
<keyword evidence="4 6" id="KW-1133">Transmembrane helix</keyword>
<feature type="transmembrane region" description="Helical" evidence="6">
    <location>
        <begin position="305"/>
        <end position="325"/>
    </location>
</feature>
<dbReference type="Proteomes" id="UP000186878">
    <property type="component" value="Unassembled WGS sequence"/>
</dbReference>
<evidence type="ECO:0000256" key="3">
    <source>
        <dbReference type="ARBA" id="ARBA00022692"/>
    </source>
</evidence>
<evidence type="ECO:0000256" key="4">
    <source>
        <dbReference type="ARBA" id="ARBA00022989"/>
    </source>
</evidence>
<evidence type="ECO:0000256" key="6">
    <source>
        <dbReference type="SAM" id="Phobius"/>
    </source>
</evidence>
<evidence type="ECO:0000259" key="8">
    <source>
        <dbReference type="Pfam" id="PF13726"/>
    </source>
</evidence>
<feature type="transmembrane region" description="Helical" evidence="6">
    <location>
        <begin position="345"/>
        <end position="363"/>
    </location>
</feature>
<dbReference type="PANTHER" id="PTHR37821:SF1">
    <property type="entry name" value="AMINO ACID TRANSPORTER YUIF-RELATED"/>
    <property type="match status" value="1"/>
</dbReference>
<feature type="transmembrane region" description="Helical" evidence="6">
    <location>
        <begin position="276"/>
        <end position="293"/>
    </location>
</feature>
<protein>
    <submittedName>
        <fullName evidence="9">Sodium:proton antiporter</fullName>
    </submittedName>
</protein>
<keyword evidence="3 6" id="KW-0812">Transmembrane</keyword>
<feature type="transmembrane region" description="Helical" evidence="6">
    <location>
        <begin position="254"/>
        <end position="270"/>
    </location>
</feature>
<keyword evidence="2" id="KW-1003">Cell membrane</keyword>
<dbReference type="InterPro" id="IPR018461">
    <property type="entry name" value="Na/H_Antiport_NhaC-like_C"/>
</dbReference>
<reference evidence="9 10" key="1">
    <citation type="submission" date="2016-12" db="EMBL/GenBank/DDBJ databases">
        <title>Draft genome sequences of strains Salinicola socius SMB35, Salinicola sp. MH3R3-1 and Chromohalobacter sp. SMB17 from the Verkhnekamsk potash mining region of Russia.</title>
        <authorList>
            <person name="Mavrodi D.V."/>
            <person name="Olsson B.E."/>
            <person name="Korsakova E.S."/>
            <person name="Pyankova A."/>
            <person name="Mavrodi O.V."/>
            <person name="Plotnikova E.G."/>
        </authorList>
    </citation>
    <scope>NUCLEOTIDE SEQUENCE [LARGE SCALE GENOMIC DNA]</scope>
    <source>
        <strain evidence="9 10">SMB35</strain>
    </source>
</reference>
<feature type="transmembrane region" description="Helical" evidence="6">
    <location>
        <begin position="148"/>
        <end position="171"/>
    </location>
</feature>
<feature type="domain" description="Putative Na+/H+ antiporter N-terminal" evidence="8">
    <location>
        <begin position="2"/>
        <end position="86"/>
    </location>
</feature>
<keyword evidence="10" id="KW-1185">Reference proteome</keyword>
<dbReference type="PANTHER" id="PTHR37821">
    <property type="entry name" value="AMINO ACID TRANSPORTER YUIF-RELATED"/>
    <property type="match status" value="1"/>
</dbReference>
<feature type="transmembrane region" description="Helical" evidence="6">
    <location>
        <begin position="97"/>
        <end position="113"/>
    </location>
</feature>
<dbReference type="InterPro" id="IPR052576">
    <property type="entry name" value="AA_Transporter-Related"/>
</dbReference>
<accession>A0A1Q8ST20</accession>
<dbReference type="OrthoDB" id="9772446at2"/>
<dbReference type="GO" id="GO:0005886">
    <property type="term" value="C:plasma membrane"/>
    <property type="evidence" value="ECO:0007669"/>
    <property type="project" value="UniProtKB-SubCell"/>
</dbReference>
<feature type="transmembrane region" description="Helical" evidence="6">
    <location>
        <begin position="119"/>
        <end position="136"/>
    </location>
</feature>
<feature type="domain" description="Na+/H+ antiporter NhaC-like C-terminal" evidence="7">
    <location>
        <begin position="150"/>
        <end position="447"/>
    </location>
</feature>
<dbReference type="AlphaFoldDB" id="A0A1Q8ST20"/>
<dbReference type="Pfam" id="PF13726">
    <property type="entry name" value="Na_H_antiport_2"/>
    <property type="match status" value="1"/>
</dbReference>
<dbReference type="EMBL" id="MSDO01000010">
    <property type="protein sequence ID" value="OLO04538.1"/>
    <property type="molecule type" value="Genomic_DNA"/>
</dbReference>
<keyword evidence="5 6" id="KW-0472">Membrane</keyword>
<dbReference type="STRING" id="404433.BTW07_08905"/>
<dbReference type="Pfam" id="PF03553">
    <property type="entry name" value="Na_H_antiporter"/>
    <property type="match status" value="1"/>
</dbReference>
<sequence>MNAVVLAILIMVTLSLARVSVVFALIVAALAGGLYAGMPLDGILDAFNGGLGNGATVAISYAVLGAFAVALSRSGITQALARRAVQRFHLEGAGKRQRRVVLALLGCLLLAAISSQNLIPVHIAFIPILVPPLLTLMNRLKLDRRAVACVITFGITAPYMLLPVGFGAIFLNDILLGNLNASGAEFGLRIEAAQVPLAMAMPIGGMALGLVVAVFFSYRRQRRYEDRALVGQREDDESAPAADADGRLRGWQKVVLAASLIGTVVVQLLTDSMVLGGLFGFALLSVSGVFRWREQDDVFTEGMRMMAQVGFIMIAAAGFAGVMQATGSVDSLVSSSAAMIGDHKGLAALIMLLVGLFITMGIGSSFSTIPIIASLYVPLALSFGFSPLATTALVGTAAALGDAGSPASDSTLGPTAGLNADGQHDHIWDSVVPTFLHYNVPLLIFGWIAAMTL</sequence>
<feature type="transmembrane region" description="Helical" evidence="6">
    <location>
        <begin position="435"/>
        <end position="452"/>
    </location>
</feature>
<dbReference type="InterPro" id="IPR032813">
    <property type="entry name" value="Na_H_antiport_N"/>
</dbReference>
<name>A0A1Q8ST20_9GAMM</name>
<organism evidence="9 10">
    <name type="scientific">Salinicola socius</name>
    <dbReference type="NCBI Taxonomy" id="404433"/>
    <lineage>
        <taxon>Bacteria</taxon>
        <taxon>Pseudomonadati</taxon>
        <taxon>Pseudomonadota</taxon>
        <taxon>Gammaproteobacteria</taxon>
        <taxon>Oceanospirillales</taxon>
        <taxon>Halomonadaceae</taxon>
        <taxon>Salinicola</taxon>
    </lineage>
</organism>
<evidence type="ECO:0000313" key="9">
    <source>
        <dbReference type="EMBL" id="OLO04538.1"/>
    </source>
</evidence>
<comment type="subcellular location">
    <subcellularLocation>
        <location evidence="1">Cell membrane</location>
        <topology evidence="1">Multi-pass membrane protein</topology>
    </subcellularLocation>
</comment>
<evidence type="ECO:0000256" key="5">
    <source>
        <dbReference type="ARBA" id="ARBA00023136"/>
    </source>
</evidence>
<feature type="transmembrane region" description="Helical" evidence="6">
    <location>
        <begin position="55"/>
        <end position="76"/>
    </location>
</feature>
<feature type="transmembrane region" description="Helical" evidence="6">
    <location>
        <begin position="197"/>
        <end position="218"/>
    </location>
</feature>
<feature type="transmembrane region" description="Helical" evidence="6">
    <location>
        <begin position="375"/>
        <end position="400"/>
    </location>
</feature>
<evidence type="ECO:0000259" key="7">
    <source>
        <dbReference type="Pfam" id="PF03553"/>
    </source>
</evidence>
<evidence type="ECO:0000256" key="1">
    <source>
        <dbReference type="ARBA" id="ARBA00004651"/>
    </source>
</evidence>